<dbReference type="CDD" id="cd06848">
    <property type="entry name" value="GCS_H"/>
    <property type="match status" value="1"/>
</dbReference>
<dbReference type="AlphaFoldDB" id="M5UGM9"/>
<name>M5UGM9_9BACT</name>
<dbReference type="GO" id="GO:0005829">
    <property type="term" value="C:cytosol"/>
    <property type="evidence" value="ECO:0007669"/>
    <property type="project" value="TreeGrafter"/>
</dbReference>
<dbReference type="InterPro" id="IPR011053">
    <property type="entry name" value="Single_hybrid_motif"/>
</dbReference>
<evidence type="ECO:0000256" key="1">
    <source>
        <dbReference type="ARBA" id="ARBA00022823"/>
    </source>
</evidence>
<dbReference type="RefSeq" id="WP_008675964.1">
    <property type="nucleotide sequence ID" value="NZ_ANOH01000115.1"/>
</dbReference>
<dbReference type="InterPro" id="IPR002930">
    <property type="entry name" value="GCV_H"/>
</dbReference>
<dbReference type="OrthoDB" id="9796712at2"/>
<evidence type="ECO:0000259" key="2">
    <source>
        <dbReference type="PROSITE" id="PS50968"/>
    </source>
</evidence>
<evidence type="ECO:0000313" key="4">
    <source>
        <dbReference type="Proteomes" id="UP000011885"/>
    </source>
</evidence>
<dbReference type="EMBL" id="ANOH01000115">
    <property type="protein sequence ID" value="EMI57001.1"/>
    <property type="molecule type" value="Genomic_DNA"/>
</dbReference>
<dbReference type="SUPFAM" id="SSF51230">
    <property type="entry name" value="Single hybrid motif"/>
    <property type="match status" value="1"/>
</dbReference>
<evidence type="ECO:0000313" key="3">
    <source>
        <dbReference type="EMBL" id="EMI57001.1"/>
    </source>
</evidence>
<gene>
    <name evidence="3" type="ORF">RSSM_01530</name>
</gene>
<reference evidence="3 4" key="1">
    <citation type="journal article" date="2013" name="Mar. Genomics">
        <title>Expression of sulfatases in Rhodopirellula baltica and the diversity of sulfatases in the genus Rhodopirellula.</title>
        <authorList>
            <person name="Wegner C.E."/>
            <person name="Richter-Heitmann T."/>
            <person name="Klindworth A."/>
            <person name="Klockow C."/>
            <person name="Richter M."/>
            <person name="Achstetter T."/>
            <person name="Glockner F.O."/>
            <person name="Harder J."/>
        </authorList>
    </citation>
    <scope>NUCLEOTIDE SEQUENCE [LARGE SCALE GENOMIC DNA]</scope>
    <source>
        <strain evidence="3 4">SM41</strain>
    </source>
</reference>
<accession>M5UGM9</accession>
<protein>
    <submittedName>
        <fullName evidence="3">Glycine cleavage H-protein</fullName>
    </submittedName>
</protein>
<feature type="domain" description="Lipoyl-binding" evidence="2">
    <location>
        <begin position="49"/>
        <end position="132"/>
    </location>
</feature>
<dbReference type="GO" id="GO:0009249">
    <property type="term" value="P:protein lipoylation"/>
    <property type="evidence" value="ECO:0007669"/>
    <property type="project" value="TreeGrafter"/>
</dbReference>
<sequence>MSDTFTFAMGEFDAEFPNHFFYNKNHMWALPSPAPENDTSGKAAPTDRRFRFGLTAYAVRLLQDVYFLDWVVDPPTELTARMTIGSIESKKAESDLFSPVAGTLTAINEEVLEDPSLINADPYGAAWLIEIETDEADALMTADQYGEHLVEAWKVAQQTIKGQANS</sequence>
<comment type="caution">
    <text evidence="3">The sequence shown here is derived from an EMBL/GenBank/DDBJ whole genome shotgun (WGS) entry which is preliminary data.</text>
</comment>
<dbReference type="Proteomes" id="UP000011885">
    <property type="component" value="Unassembled WGS sequence"/>
</dbReference>
<dbReference type="InterPro" id="IPR033753">
    <property type="entry name" value="GCV_H/Fam206"/>
</dbReference>
<dbReference type="GO" id="GO:0019464">
    <property type="term" value="P:glycine decarboxylation via glycine cleavage system"/>
    <property type="evidence" value="ECO:0007669"/>
    <property type="project" value="InterPro"/>
</dbReference>
<dbReference type="PANTHER" id="PTHR11715:SF3">
    <property type="entry name" value="GLYCINE CLEAVAGE SYSTEM H PROTEIN-RELATED"/>
    <property type="match status" value="1"/>
</dbReference>
<keyword evidence="4" id="KW-1185">Reference proteome</keyword>
<dbReference type="GO" id="GO:0005960">
    <property type="term" value="C:glycine cleavage complex"/>
    <property type="evidence" value="ECO:0007669"/>
    <property type="project" value="InterPro"/>
</dbReference>
<organism evidence="3 4">
    <name type="scientific">Rhodopirellula sallentina SM41</name>
    <dbReference type="NCBI Taxonomy" id="1263870"/>
    <lineage>
        <taxon>Bacteria</taxon>
        <taxon>Pseudomonadati</taxon>
        <taxon>Planctomycetota</taxon>
        <taxon>Planctomycetia</taxon>
        <taxon>Pirellulales</taxon>
        <taxon>Pirellulaceae</taxon>
        <taxon>Rhodopirellula</taxon>
    </lineage>
</organism>
<dbReference type="PROSITE" id="PS50968">
    <property type="entry name" value="BIOTINYL_LIPOYL"/>
    <property type="match status" value="1"/>
</dbReference>
<dbReference type="InterPro" id="IPR000089">
    <property type="entry name" value="Biotin_lipoyl"/>
</dbReference>
<proteinExistence type="predicted"/>
<dbReference type="PATRIC" id="fig|1263870.3.peg.1640"/>
<dbReference type="Gene3D" id="2.40.50.100">
    <property type="match status" value="1"/>
</dbReference>
<keyword evidence="1" id="KW-0450">Lipoyl</keyword>
<dbReference type="PANTHER" id="PTHR11715">
    <property type="entry name" value="GLYCINE CLEAVAGE SYSTEM H PROTEIN"/>
    <property type="match status" value="1"/>
</dbReference>
<dbReference type="Pfam" id="PF01597">
    <property type="entry name" value="GCV_H"/>
    <property type="match status" value="1"/>
</dbReference>